<feature type="coiled-coil region" evidence="1">
    <location>
        <begin position="388"/>
        <end position="415"/>
    </location>
</feature>
<dbReference type="eggNOG" id="COG5545">
    <property type="taxonomic scope" value="Bacteria"/>
</dbReference>
<keyword evidence="1" id="KW-0175">Coiled coil</keyword>
<protein>
    <submittedName>
        <fullName evidence="3">VirE protein</fullName>
    </submittedName>
</protein>
<gene>
    <name evidence="3" type="ordered locus">Fluta_0595</name>
</gene>
<dbReference type="HOGENOM" id="CLU_019555_0_0_10"/>
<dbReference type="STRING" id="755732.Fluta_0595"/>
<evidence type="ECO:0000313" key="3">
    <source>
        <dbReference type="EMBL" id="AEA42599.1"/>
    </source>
</evidence>
<dbReference type="Pfam" id="PF13148">
    <property type="entry name" value="DUF3987"/>
    <property type="match status" value="1"/>
</dbReference>
<accession>F2IGJ3</accession>
<sequence length="742" mass="84377">MKVTMYNDFHTPVEDKDFLAVIEQIKSNDFEEKIKSIRYAYHQGNDSLGDSLKKELPAFTPSATFTNGRTLETLSSYNQLAHIDLDDIPVTEVSSLLAVVNSSDFTIASFISPSGMGIKIFVKINSKQEDHTQMIVQLMQYYEQLTGYTPDPKCKDINRLCFLSWDPEAFVNNESEIFTPFIEFQHESKNTKQIVSKDIDYCIQFTEKISTYEKGNRNSHIYLVARNGNRFGIDKQTVLDYCLNSFDLNPREITAAVESAYKNNTNEFAKFANVATLANDKKNNINEEKDWSKDLLYTTPKIPLPVYNNLPSLLKRGADAFEIHREKDVFLTTALAILSGCMPNVEGLYSQRKVYPNLFCFVLAPPASGKGSMQSSKELADVYHNFTLQQSLELKKEYDRQMRLLKNKRSATNKNHEITDDGEVPEEPPFKVVFIPANTSSAQLYVHLKSNDEQGIICETEADTLGAVFKNEWGSYSDLLRKAFHHEKVSLSRKTNKEFIDINNPRLSVALTGTPAQIFNIIPSAEDGLFSRFIFYAFRSDSGWISPAPDPNRVNLTDHFDALSKEVFEMVQFLENQPTTIELTSDQWAKLNDAFTEHLQEIIELAGEEATSIVKRMGLVLYRICMIFSTLRKFENGDCSETIICEDIDFDSAATLVNTYIQHSILMFANLPNKNAHHTINTSPKKQKFFEALPDSFQRKEAIEIGESLGLKSRTIDGCLKNWISVLIDKEDTGIYTKIKTH</sequence>
<dbReference type="eggNOG" id="COG0358">
    <property type="taxonomic scope" value="Bacteria"/>
</dbReference>
<keyword evidence="4" id="KW-1185">Reference proteome</keyword>
<dbReference type="InterPro" id="IPR025048">
    <property type="entry name" value="DUF3987"/>
</dbReference>
<name>F2IGJ3_FLUTR</name>
<evidence type="ECO:0000259" key="2">
    <source>
        <dbReference type="Pfam" id="PF08800"/>
    </source>
</evidence>
<proteinExistence type="predicted"/>
<evidence type="ECO:0000313" key="4">
    <source>
        <dbReference type="Proteomes" id="UP000007463"/>
    </source>
</evidence>
<dbReference type="InterPro" id="IPR014907">
    <property type="entry name" value="BT4734-like_N"/>
</dbReference>
<dbReference type="OrthoDB" id="1522635at2"/>
<dbReference type="Pfam" id="PF08800">
    <property type="entry name" value="BT4734-like_N"/>
    <property type="match status" value="1"/>
</dbReference>
<organism evidence="3 4">
    <name type="scientific">Fluviicola taffensis (strain DSM 16823 / NCIMB 13979 / RW262)</name>
    <dbReference type="NCBI Taxonomy" id="755732"/>
    <lineage>
        <taxon>Bacteria</taxon>
        <taxon>Pseudomonadati</taxon>
        <taxon>Bacteroidota</taxon>
        <taxon>Flavobacteriia</taxon>
        <taxon>Flavobacteriales</taxon>
        <taxon>Crocinitomicaceae</taxon>
        <taxon>Fluviicola</taxon>
    </lineage>
</organism>
<feature type="domain" description="BT4734-like N-terminal" evidence="2">
    <location>
        <begin position="52"/>
        <end position="170"/>
    </location>
</feature>
<dbReference type="EMBL" id="CP002542">
    <property type="protein sequence ID" value="AEA42599.1"/>
    <property type="molecule type" value="Genomic_DNA"/>
</dbReference>
<dbReference type="AlphaFoldDB" id="F2IGJ3"/>
<reference evidence="3 4" key="1">
    <citation type="journal article" date="2011" name="Stand. Genomic Sci.">
        <title>Complete genome sequence of the gliding freshwater bacterium Fluviicola taffensis type strain (RW262).</title>
        <authorList>
            <person name="Woyke T."/>
            <person name="Chertkov O."/>
            <person name="Lapidus A."/>
            <person name="Nolan M."/>
            <person name="Lucas S."/>
            <person name="Del Rio T.G."/>
            <person name="Tice H."/>
            <person name="Cheng J.F."/>
            <person name="Tapia R."/>
            <person name="Han C."/>
            <person name="Goodwin L."/>
            <person name="Pitluck S."/>
            <person name="Liolios K."/>
            <person name="Pagani I."/>
            <person name="Ivanova N."/>
            <person name="Huntemann M."/>
            <person name="Mavromatis K."/>
            <person name="Mikhailova N."/>
            <person name="Pati A."/>
            <person name="Chen A."/>
            <person name="Palaniappan K."/>
            <person name="Land M."/>
            <person name="Hauser L."/>
            <person name="Brambilla E.M."/>
            <person name="Rohde M."/>
            <person name="Mwirichia R."/>
            <person name="Sikorski J."/>
            <person name="Tindall B.J."/>
            <person name="Goker M."/>
            <person name="Bristow J."/>
            <person name="Eisen J.A."/>
            <person name="Markowitz V."/>
            <person name="Hugenholtz P."/>
            <person name="Klenk H.P."/>
            <person name="Kyrpides N.C."/>
        </authorList>
    </citation>
    <scope>NUCLEOTIDE SEQUENCE [LARGE SCALE GENOMIC DNA]</scope>
    <source>
        <strain evidence="4">DSM 16823 / RW262 / RW262</strain>
    </source>
</reference>
<dbReference type="KEGG" id="fte:Fluta_0595"/>
<reference evidence="4" key="2">
    <citation type="submission" date="2011-02" db="EMBL/GenBank/DDBJ databases">
        <title>The complete genome of Fluviicola taffensis DSM 16823.</title>
        <authorList>
            <consortium name="US DOE Joint Genome Institute (JGI-PGF)"/>
            <person name="Lucas S."/>
            <person name="Copeland A."/>
            <person name="Lapidus A."/>
            <person name="Bruce D."/>
            <person name="Goodwin L."/>
            <person name="Pitluck S."/>
            <person name="Kyrpides N."/>
            <person name="Mavromatis K."/>
            <person name="Ivanova N."/>
            <person name="Mikhailova N."/>
            <person name="Pagani I."/>
            <person name="Chertkov O."/>
            <person name="Detter J.C."/>
            <person name="Han C."/>
            <person name="Tapia R."/>
            <person name="Land M."/>
            <person name="Hauser L."/>
            <person name="Markowitz V."/>
            <person name="Cheng J.-F."/>
            <person name="Hugenholtz P."/>
            <person name="Woyke T."/>
            <person name="Wu D."/>
            <person name="Tindall B."/>
            <person name="Pomrenke H.G."/>
            <person name="Brambilla E."/>
            <person name="Klenk H.-P."/>
            <person name="Eisen J.A."/>
        </authorList>
    </citation>
    <scope>NUCLEOTIDE SEQUENCE [LARGE SCALE GENOMIC DNA]</scope>
    <source>
        <strain evidence="4">DSM 16823 / RW262 / RW262</strain>
    </source>
</reference>
<dbReference type="RefSeq" id="WP_013685371.1">
    <property type="nucleotide sequence ID" value="NC_015321.1"/>
</dbReference>
<dbReference type="Proteomes" id="UP000007463">
    <property type="component" value="Chromosome"/>
</dbReference>
<evidence type="ECO:0000256" key="1">
    <source>
        <dbReference type="SAM" id="Coils"/>
    </source>
</evidence>